<protein>
    <recommendedName>
        <fullName evidence="18">Cytochrome P450</fullName>
    </recommendedName>
</protein>
<dbReference type="GO" id="GO:0005789">
    <property type="term" value="C:endoplasmic reticulum membrane"/>
    <property type="evidence" value="ECO:0007669"/>
    <property type="project" value="UniProtKB-SubCell"/>
</dbReference>
<dbReference type="PRINTS" id="PR00385">
    <property type="entry name" value="P450"/>
</dbReference>
<dbReference type="GO" id="GO:0008395">
    <property type="term" value="F:steroid hydroxylase activity"/>
    <property type="evidence" value="ECO:0007669"/>
    <property type="project" value="TreeGrafter"/>
</dbReference>
<dbReference type="GO" id="GO:0020037">
    <property type="term" value="F:heme binding"/>
    <property type="evidence" value="ECO:0007669"/>
    <property type="project" value="InterPro"/>
</dbReference>
<evidence type="ECO:0000256" key="7">
    <source>
        <dbReference type="ARBA" id="ARBA00022723"/>
    </source>
</evidence>
<dbReference type="Proteomes" id="UP001152759">
    <property type="component" value="Chromosome 2"/>
</dbReference>
<dbReference type="SUPFAM" id="SSF48264">
    <property type="entry name" value="Cytochrome P450"/>
    <property type="match status" value="1"/>
</dbReference>
<keyword evidence="8" id="KW-0256">Endoplasmic reticulum</keyword>
<evidence type="ECO:0000256" key="2">
    <source>
        <dbReference type="ARBA" id="ARBA00003690"/>
    </source>
</evidence>
<evidence type="ECO:0000256" key="1">
    <source>
        <dbReference type="ARBA" id="ARBA00001971"/>
    </source>
</evidence>
<keyword evidence="17" id="KW-1185">Reference proteome</keyword>
<dbReference type="Gene3D" id="1.10.630.10">
    <property type="entry name" value="Cytochrome P450"/>
    <property type="match status" value="1"/>
</dbReference>
<dbReference type="GO" id="GO:0006805">
    <property type="term" value="P:xenobiotic metabolic process"/>
    <property type="evidence" value="ECO:0007669"/>
    <property type="project" value="TreeGrafter"/>
</dbReference>
<reference evidence="16" key="1">
    <citation type="submission" date="2021-12" db="EMBL/GenBank/DDBJ databases">
        <authorList>
            <person name="King R."/>
        </authorList>
    </citation>
    <scope>NUCLEOTIDE SEQUENCE</scope>
</reference>
<evidence type="ECO:0000256" key="5">
    <source>
        <dbReference type="ARBA" id="ARBA00010617"/>
    </source>
</evidence>
<feature type="binding site" description="axial binding residue" evidence="14">
    <location>
        <position position="408"/>
    </location>
    <ligand>
        <name>heme</name>
        <dbReference type="ChEBI" id="CHEBI:30413"/>
    </ligand>
    <ligandPart>
        <name>Fe</name>
        <dbReference type="ChEBI" id="CHEBI:18248"/>
    </ligandPart>
</feature>
<organism evidence="16 17">
    <name type="scientific">Bemisia tabaci</name>
    <name type="common">Sweetpotato whitefly</name>
    <name type="synonym">Aleurodes tabaci</name>
    <dbReference type="NCBI Taxonomy" id="7038"/>
    <lineage>
        <taxon>Eukaryota</taxon>
        <taxon>Metazoa</taxon>
        <taxon>Ecdysozoa</taxon>
        <taxon>Arthropoda</taxon>
        <taxon>Hexapoda</taxon>
        <taxon>Insecta</taxon>
        <taxon>Pterygota</taxon>
        <taxon>Neoptera</taxon>
        <taxon>Paraneoptera</taxon>
        <taxon>Hemiptera</taxon>
        <taxon>Sternorrhyncha</taxon>
        <taxon>Aleyrodoidea</taxon>
        <taxon>Aleyrodidae</taxon>
        <taxon>Aleyrodinae</taxon>
        <taxon>Bemisia</taxon>
    </lineage>
</organism>
<keyword evidence="12 15" id="KW-0503">Monooxygenase</keyword>
<dbReference type="PANTHER" id="PTHR24300">
    <property type="entry name" value="CYTOCHROME P450 508A4-RELATED"/>
    <property type="match status" value="1"/>
</dbReference>
<evidence type="ECO:0000256" key="14">
    <source>
        <dbReference type="PIRSR" id="PIRSR602401-1"/>
    </source>
</evidence>
<evidence type="ECO:0000256" key="10">
    <source>
        <dbReference type="ARBA" id="ARBA00023002"/>
    </source>
</evidence>
<keyword evidence="7 14" id="KW-0479">Metal-binding</keyword>
<evidence type="ECO:0008006" key="18">
    <source>
        <dbReference type="Google" id="ProtNLM"/>
    </source>
</evidence>
<dbReference type="PROSITE" id="PS00086">
    <property type="entry name" value="CYTOCHROME_P450"/>
    <property type="match status" value="1"/>
</dbReference>
<comment type="function">
    <text evidence="2">May be involved in the metabolism of insect hormones and in the breakdown of synthetic insecticides.</text>
</comment>
<dbReference type="InterPro" id="IPR002401">
    <property type="entry name" value="Cyt_P450_E_grp-I"/>
</dbReference>
<evidence type="ECO:0000256" key="11">
    <source>
        <dbReference type="ARBA" id="ARBA00023004"/>
    </source>
</evidence>
<comment type="subcellular location">
    <subcellularLocation>
        <location evidence="4">Endoplasmic reticulum membrane</location>
        <topology evidence="4">Peripheral membrane protein</topology>
    </subcellularLocation>
    <subcellularLocation>
        <location evidence="3">Microsome membrane</location>
        <topology evidence="3">Peripheral membrane protein</topology>
    </subcellularLocation>
</comment>
<comment type="cofactor">
    <cofactor evidence="1 14">
        <name>heme</name>
        <dbReference type="ChEBI" id="CHEBI:30413"/>
    </cofactor>
</comment>
<keyword evidence="6 14" id="KW-0349">Heme</keyword>
<dbReference type="GO" id="GO:0005506">
    <property type="term" value="F:iron ion binding"/>
    <property type="evidence" value="ECO:0007669"/>
    <property type="project" value="InterPro"/>
</dbReference>
<dbReference type="InterPro" id="IPR001128">
    <property type="entry name" value="Cyt_P450"/>
</dbReference>
<evidence type="ECO:0000256" key="3">
    <source>
        <dbReference type="ARBA" id="ARBA00004174"/>
    </source>
</evidence>
<keyword evidence="11 14" id="KW-0408">Iron</keyword>
<keyword evidence="9" id="KW-0492">Microsome</keyword>
<comment type="similarity">
    <text evidence="5 15">Belongs to the cytochrome P450 family.</text>
</comment>
<dbReference type="InterPro" id="IPR036396">
    <property type="entry name" value="Cyt_P450_sf"/>
</dbReference>
<evidence type="ECO:0000256" key="15">
    <source>
        <dbReference type="RuleBase" id="RU000461"/>
    </source>
</evidence>
<evidence type="ECO:0000313" key="17">
    <source>
        <dbReference type="Proteomes" id="UP001152759"/>
    </source>
</evidence>
<dbReference type="GO" id="GO:0016712">
    <property type="term" value="F:oxidoreductase activity, acting on paired donors, with incorporation or reduction of molecular oxygen, reduced flavin or flavoprotein as one donor, and incorporation of one atom of oxygen"/>
    <property type="evidence" value="ECO:0007669"/>
    <property type="project" value="TreeGrafter"/>
</dbReference>
<dbReference type="FunFam" id="1.10.630.10:FF:000238">
    <property type="entry name" value="Cytochrome P450 2A6"/>
    <property type="match status" value="1"/>
</dbReference>
<dbReference type="Pfam" id="PF00067">
    <property type="entry name" value="p450"/>
    <property type="match status" value="1"/>
</dbReference>
<evidence type="ECO:0000256" key="13">
    <source>
        <dbReference type="ARBA" id="ARBA00023136"/>
    </source>
</evidence>
<evidence type="ECO:0000256" key="4">
    <source>
        <dbReference type="ARBA" id="ARBA00004406"/>
    </source>
</evidence>
<evidence type="ECO:0000256" key="9">
    <source>
        <dbReference type="ARBA" id="ARBA00022848"/>
    </source>
</evidence>
<proteinExistence type="inferred from homology"/>
<evidence type="ECO:0000256" key="8">
    <source>
        <dbReference type="ARBA" id="ARBA00022824"/>
    </source>
</evidence>
<dbReference type="InterPro" id="IPR050182">
    <property type="entry name" value="Cytochrome_P450_fam2"/>
</dbReference>
<accession>A0A9P0C455</accession>
<dbReference type="AlphaFoldDB" id="A0A9P0C455"/>
<gene>
    <name evidence="16" type="ORF">BEMITA_LOCUS4699</name>
</gene>
<evidence type="ECO:0000256" key="12">
    <source>
        <dbReference type="ARBA" id="ARBA00023033"/>
    </source>
</evidence>
<dbReference type="EMBL" id="OU963863">
    <property type="protein sequence ID" value="CAH0767364.1"/>
    <property type="molecule type" value="Genomic_DNA"/>
</dbReference>
<evidence type="ECO:0000256" key="6">
    <source>
        <dbReference type="ARBA" id="ARBA00022617"/>
    </source>
</evidence>
<keyword evidence="10 15" id="KW-0560">Oxidoreductase</keyword>
<sequence length="465" mass="53738">MLQIYWRNFKHPFMAVHQLVKELDLPMMSTYLGNHPVVFINDPDSIRELFSKPEFQGRSPGLVAKLRSRNKDKVLGVIFTDGDEWSEQKRYALRNFRDLGYGRRSESFETVLEEETRNLITLITDENSVLMKDGVAEVPQIFYLFHLNMILNVFDGERLSISQLPDAVKLVDIAFLFLSSTEPTGGAFDFLPWLQYVLPWKYGLKDIVDTSTILNKYLGDMVKKCKENHSSEHLRGYIDIFVEKMLNGKHNHPSYNEDNLVNILVDFWFPAVTTVSAAHGFLFEYLLYHPEVQINMQKEIDLIVGRSRLPTLHDRKNMPYTEATIREALRLKPIVVMALTHRCTKAAKLGDYWIPENTLLSPNLYNYHRDEKLWKNPHVFDPMRFLDENGEIIKKDPSLPFGVGKRVCPGETFARHNLFVSTAAFFQHFSIECPFGSPLPDLNDLRNGINLSPNPFKVKIVPRGT</sequence>
<dbReference type="GO" id="GO:0006082">
    <property type="term" value="P:organic acid metabolic process"/>
    <property type="evidence" value="ECO:0007669"/>
    <property type="project" value="TreeGrafter"/>
</dbReference>
<keyword evidence="13" id="KW-0472">Membrane</keyword>
<dbReference type="PANTHER" id="PTHR24300:SF376">
    <property type="entry name" value="CYTOCHROME P450 15A1"/>
    <property type="match status" value="1"/>
</dbReference>
<name>A0A9P0C455_BEMTA</name>
<dbReference type="InterPro" id="IPR017972">
    <property type="entry name" value="Cyt_P450_CS"/>
</dbReference>
<evidence type="ECO:0000313" key="16">
    <source>
        <dbReference type="EMBL" id="CAH0767364.1"/>
    </source>
</evidence>
<dbReference type="PRINTS" id="PR00463">
    <property type="entry name" value="EP450I"/>
</dbReference>